<keyword evidence="1" id="KW-0472">Membrane</keyword>
<evidence type="ECO:0000256" key="1">
    <source>
        <dbReference type="SAM" id="Phobius"/>
    </source>
</evidence>
<evidence type="ECO:0000313" key="2">
    <source>
        <dbReference type="EMBL" id="SFM71797.1"/>
    </source>
</evidence>
<accession>A0A1I4T597</accession>
<dbReference type="STRING" id="582667.SAMN05192568_104928"/>
<dbReference type="InterPro" id="IPR021265">
    <property type="entry name" value="DUF2842"/>
</dbReference>
<proteinExistence type="predicted"/>
<keyword evidence="3" id="KW-1185">Reference proteome</keyword>
<gene>
    <name evidence="2" type="ORF">SAMN05192568_104928</name>
</gene>
<protein>
    <recommendedName>
        <fullName evidence="4">DUF2842 domain-containing protein</fullName>
    </recommendedName>
</protein>
<sequence length="82" mass="8978">MISAAAKSEAEGTLMRRSTRTLIGTIAILAFVCLYGPLAMALADSRIAETPAAIQAVLYSILGIAWIFPLMPLIRWMERPDR</sequence>
<dbReference type="EMBL" id="FOTK01000049">
    <property type="protein sequence ID" value="SFM71797.1"/>
    <property type="molecule type" value="Genomic_DNA"/>
</dbReference>
<dbReference type="Proteomes" id="UP000199048">
    <property type="component" value="Unassembled WGS sequence"/>
</dbReference>
<feature type="transmembrane region" description="Helical" evidence="1">
    <location>
        <begin position="52"/>
        <end position="74"/>
    </location>
</feature>
<feature type="transmembrane region" description="Helical" evidence="1">
    <location>
        <begin position="21"/>
        <end position="40"/>
    </location>
</feature>
<name>A0A1I4T597_9HYPH</name>
<dbReference type="Pfam" id="PF11003">
    <property type="entry name" value="DUF2842"/>
    <property type="match status" value="1"/>
</dbReference>
<keyword evidence="1" id="KW-0812">Transmembrane</keyword>
<organism evidence="2 3">
    <name type="scientific">Methylobacterium pseudosasicola</name>
    <dbReference type="NCBI Taxonomy" id="582667"/>
    <lineage>
        <taxon>Bacteria</taxon>
        <taxon>Pseudomonadati</taxon>
        <taxon>Pseudomonadota</taxon>
        <taxon>Alphaproteobacteria</taxon>
        <taxon>Hyphomicrobiales</taxon>
        <taxon>Methylobacteriaceae</taxon>
        <taxon>Methylobacterium</taxon>
    </lineage>
</organism>
<evidence type="ECO:0000313" key="3">
    <source>
        <dbReference type="Proteomes" id="UP000199048"/>
    </source>
</evidence>
<keyword evidence="1" id="KW-1133">Transmembrane helix</keyword>
<evidence type="ECO:0008006" key="4">
    <source>
        <dbReference type="Google" id="ProtNLM"/>
    </source>
</evidence>
<dbReference type="AlphaFoldDB" id="A0A1I4T597"/>
<reference evidence="3" key="1">
    <citation type="submission" date="2016-10" db="EMBL/GenBank/DDBJ databases">
        <authorList>
            <person name="Varghese N."/>
            <person name="Submissions S."/>
        </authorList>
    </citation>
    <scope>NUCLEOTIDE SEQUENCE [LARGE SCALE GENOMIC DNA]</scope>
    <source>
        <strain evidence="3">BL36</strain>
    </source>
</reference>